<keyword evidence="2" id="KW-0378">Hydrolase</keyword>
<reference evidence="5 6" key="2">
    <citation type="submission" date="2016-08" db="EMBL/GenBank/DDBJ databases">
        <title>Pervasive Adenine N6-methylation of Active Genes in Fungi.</title>
        <authorList>
            <consortium name="DOE Joint Genome Institute"/>
            <person name="Mondo S.J."/>
            <person name="Dannebaum R.O."/>
            <person name="Kuo R.C."/>
            <person name="Labutti K."/>
            <person name="Haridas S."/>
            <person name="Kuo A."/>
            <person name="Salamov A."/>
            <person name="Ahrendt S.R."/>
            <person name="Lipzen A."/>
            <person name="Sullivan W."/>
            <person name="Andreopoulos W.B."/>
            <person name="Clum A."/>
            <person name="Lindquist E."/>
            <person name="Daum C."/>
            <person name="Ramamoorthy G.K."/>
            <person name="Gryganskyi A."/>
            <person name="Culley D."/>
            <person name="Magnuson J.K."/>
            <person name="James T.Y."/>
            <person name="O'Malley M.A."/>
            <person name="Stajich J.E."/>
            <person name="Spatafora J.W."/>
            <person name="Visel A."/>
            <person name="Grigoriev I.V."/>
        </authorList>
    </citation>
    <scope>NUCLEOTIDE SEQUENCE [LARGE SCALE GENOMIC DNA]</scope>
    <source>
        <strain evidence="5 6">S4</strain>
    </source>
</reference>
<feature type="domain" description="PDEase" evidence="4">
    <location>
        <begin position="1"/>
        <end position="188"/>
    </location>
</feature>
<dbReference type="SUPFAM" id="SSF109604">
    <property type="entry name" value="HD-domain/PDEase-like"/>
    <property type="match status" value="1"/>
</dbReference>
<dbReference type="InterPro" id="IPR023174">
    <property type="entry name" value="PDEase_CS"/>
</dbReference>
<dbReference type="CDD" id="cd00077">
    <property type="entry name" value="HDc"/>
    <property type="match status" value="1"/>
</dbReference>
<dbReference type="GO" id="GO:0046872">
    <property type="term" value="F:metal ion binding"/>
    <property type="evidence" value="ECO:0007669"/>
    <property type="project" value="UniProtKB-KW"/>
</dbReference>
<dbReference type="PANTHER" id="PTHR11347">
    <property type="entry name" value="CYCLIC NUCLEOTIDE PHOSPHODIESTERASE"/>
    <property type="match status" value="1"/>
</dbReference>
<dbReference type="InterPro" id="IPR002073">
    <property type="entry name" value="PDEase_catalytic_dom"/>
</dbReference>
<accession>A0A1Y1WDT7</accession>
<dbReference type="InterPro" id="IPR003607">
    <property type="entry name" value="HD/PDEase_dom"/>
</dbReference>
<name>A0A1Y1WDT7_9FUNG</name>
<dbReference type="EMBL" id="MCFG01000402">
    <property type="protein sequence ID" value="ORX71693.1"/>
    <property type="molecule type" value="Genomic_DNA"/>
</dbReference>
<dbReference type="PRINTS" id="PR00387">
    <property type="entry name" value="PDIESTERASE1"/>
</dbReference>
<sequence length="188" mass="21924">MFVAACIHDYDHPGLSNKFLIQIMDPLAILYNDKSVLENHHCAMSFNILFKENNNFLEHLDKEKFNEFREVVIGLVLATDLAEHFQILSLFKKKILNIPKCVQREDKLLLMKILIKCADVSNPTKERSVYKKWVDGIMEEFYRQGDREKELNIPLSPFGNRDNAKPNSCQKSFIEFIATPIFDALSEW</sequence>
<evidence type="ECO:0000256" key="1">
    <source>
        <dbReference type="ARBA" id="ARBA00022723"/>
    </source>
</evidence>
<dbReference type="Proteomes" id="UP000193944">
    <property type="component" value="Unassembled WGS sequence"/>
</dbReference>
<proteinExistence type="predicted"/>
<evidence type="ECO:0000259" key="4">
    <source>
        <dbReference type="PROSITE" id="PS51845"/>
    </source>
</evidence>
<keyword evidence="6" id="KW-1185">Reference proteome</keyword>
<comment type="caution">
    <text evidence="5">The sequence shown here is derived from an EMBL/GenBank/DDBJ whole genome shotgun (WGS) entry which is preliminary data.</text>
</comment>
<evidence type="ECO:0000313" key="6">
    <source>
        <dbReference type="Proteomes" id="UP000193944"/>
    </source>
</evidence>
<dbReference type="OrthoDB" id="546632at2759"/>
<feature type="binding site" evidence="3">
    <location>
        <position position="9"/>
    </location>
    <ligand>
        <name>Zn(2+)</name>
        <dbReference type="ChEBI" id="CHEBI:29105"/>
        <label>1</label>
    </ligand>
</feature>
<gene>
    <name evidence="5" type="ORF">BCR32DRAFT_181548</name>
</gene>
<evidence type="ECO:0000256" key="2">
    <source>
        <dbReference type="ARBA" id="ARBA00022801"/>
    </source>
</evidence>
<dbReference type="InterPro" id="IPR023088">
    <property type="entry name" value="PDEase"/>
</dbReference>
<evidence type="ECO:0000256" key="3">
    <source>
        <dbReference type="PIRSR" id="PIRSR623088-3"/>
    </source>
</evidence>
<dbReference type="GO" id="GO:0004114">
    <property type="term" value="F:3',5'-cyclic-nucleotide phosphodiesterase activity"/>
    <property type="evidence" value="ECO:0007669"/>
    <property type="project" value="InterPro"/>
</dbReference>
<keyword evidence="1 3" id="KW-0479">Metal-binding</keyword>
<dbReference type="Pfam" id="PF00233">
    <property type="entry name" value="PDEase_I"/>
    <property type="match status" value="1"/>
</dbReference>
<dbReference type="AlphaFoldDB" id="A0A1Y1WDT7"/>
<feature type="non-terminal residue" evidence="5">
    <location>
        <position position="188"/>
    </location>
</feature>
<feature type="binding site" evidence="3">
    <location>
        <position position="8"/>
    </location>
    <ligand>
        <name>Zn(2+)</name>
        <dbReference type="ChEBI" id="CHEBI:29105"/>
        <label>1</label>
    </ligand>
</feature>
<dbReference type="InterPro" id="IPR036971">
    <property type="entry name" value="PDEase_catalytic_dom_sf"/>
</dbReference>
<feature type="binding site" evidence="3">
    <location>
        <position position="119"/>
    </location>
    <ligand>
        <name>Zn(2+)</name>
        <dbReference type="ChEBI" id="CHEBI:29105"/>
        <label>1</label>
    </ligand>
</feature>
<evidence type="ECO:0000313" key="5">
    <source>
        <dbReference type="EMBL" id="ORX71693.1"/>
    </source>
</evidence>
<dbReference type="STRING" id="1754192.A0A1Y1WDT7"/>
<organism evidence="5 6">
    <name type="scientific">Anaeromyces robustus</name>
    <dbReference type="NCBI Taxonomy" id="1754192"/>
    <lineage>
        <taxon>Eukaryota</taxon>
        <taxon>Fungi</taxon>
        <taxon>Fungi incertae sedis</taxon>
        <taxon>Chytridiomycota</taxon>
        <taxon>Chytridiomycota incertae sedis</taxon>
        <taxon>Neocallimastigomycetes</taxon>
        <taxon>Neocallimastigales</taxon>
        <taxon>Neocallimastigaceae</taxon>
        <taxon>Anaeromyces</taxon>
    </lineage>
</organism>
<feature type="binding site" evidence="3">
    <location>
        <position position="9"/>
    </location>
    <ligand>
        <name>Zn(2+)</name>
        <dbReference type="ChEBI" id="CHEBI:29105"/>
        <label>2</label>
    </ligand>
</feature>
<dbReference type="PROSITE" id="PS51845">
    <property type="entry name" value="PDEASE_I_2"/>
    <property type="match status" value="1"/>
</dbReference>
<dbReference type="Gene3D" id="1.10.1300.10">
    <property type="entry name" value="3'5'-cyclic nucleotide phosphodiesterase, catalytic domain"/>
    <property type="match status" value="1"/>
</dbReference>
<protein>
    <submittedName>
        <fullName evidence="5">HD-domain/PDEase-like protein</fullName>
    </submittedName>
</protein>
<reference evidence="5 6" key="1">
    <citation type="submission" date="2016-08" db="EMBL/GenBank/DDBJ databases">
        <title>A Parts List for Fungal Cellulosomes Revealed by Comparative Genomics.</title>
        <authorList>
            <consortium name="DOE Joint Genome Institute"/>
            <person name="Haitjema C.H."/>
            <person name="Gilmore S.P."/>
            <person name="Henske J.K."/>
            <person name="Solomon K.V."/>
            <person name="De Groot R."/>
            <person name="Kuo A."/>
            <person name="Mondo S.J."/>
            <person name="Salamov A.A."/>
            <person name="Labutti K."/>
            <person name="Zhao Z."/>
            <person name="Chiniquy J."/>
            <person name="Barry K."/>
            <person name="Brewer H.M."/>
            <person name="Purvine S.O."/>
            <person name="Wright A.T."/>
            <person name="Boxma B."/>
            <person name="Van Alen T."/>
            <person name="Hackstein J.H."/>
            <person name="Baker S.E."/>
            <person name="Grigoriev I.V."/>
            <person name="O'Malley M.A."/>
        </authorList>
    </citation>
    <scope>NUCLEOTIDE SEQUENCE [LARGE SCALE GENOMIC DNA]</scope>
    <source>
        <strain evidence="5 6">S4</strain>
    </source>
</reference>
<dbReference type="PROSITE" id="PS00126">
    <property type="entry name" value="PDEASE_I_1"/>
    <property type="match status" value="1"/>
</dbReference>
<dbReference type="GO" id="GO:0007165">
    <property type="term" value="P:signal transduction"/>
    <property type="evidence" value="ECO:0007669"/>
    <property type="project" value="InterPro"/>
</dbReference>